<dbReference type="AlphaFoldDB" id="A0A0P9F4N0"/>
<dbReference type="EMBL" id="LJCR01000907">
    <property type="protein sequence ID" value="KPV51451.1"/>
    <property type="molecule type" value="Genomic_DNA"/>
</dbReference>
<reference evidence="2 3" key="1">
    <citation type="submission" date="2015-09" db="EMBL/GenBank/DDBJ databases">
        <title>Draft genome sequence of Kouleothrix aurantiaca JCM 19913.</title>
        <authorList>
            <person name="Hemp J."/>
        </authorList>
    </citation>
    <scope>NUCLEOTIDE SEQUENCE [LARGE SCALE GENOMIC DNA]</scope>
    <source>
        <strain evidence="2 3">COM-B</strain>
    </source>
</reference>
<feature type="transmembrane region" description="Helical" evidence="1">
    <location>
        <begin position="6"/>
        <end position="26"/>
    </location>
</feature>
<dbReference type="Proteomes" id="UP000050509">
    <property type="component" value="Unassembled WGS sequence"/>
</dbReference>
<keyword evidence="1" id="KW-0472">Membrane</keyword>
<organism evidence="2 3">
    <name type="scientific">Kouleothrix aurantiaca</name>
    <dbReference type="NCBI Taxonomy" id="186479"/>
    <lineage>
        <taxon>Bacteria</taxon>
        <taxon>Bacillati</taxon>
        <taxon>Chloroflexota</taxon>
        <taxon>Chloroflexia</taxon>
        <taxon>Chloroflexales</taxon>
        <taxon>Roseiflexineae</taxon>
        <taxon>Roseiflexaceae</taxon>
        <taxon>Kouleothrix</taxon>
    </lineage>
</organism>
<comment type="caution">
    <text evidence="2">The sequence shown here is derived from an EMBL/GenBank/DDBJ whole genome shotgun (WGS) entry which is preliminary data.</text>
</comment>
<feature type="transmembrane region" description="Helical" evidence="1">
    <location>
        <begin position="151"/>
        <end position="172"/>
    </location>
</feature>
<feature type="transmembrane region" description="Helical" evidence="1">
    <location>
        <begin position="99"/>
        <end position="120"/>
    </location>
</feature>
<name>A0A0P9F4N0_9CHLR</name>
<sequence>DIQDAPRWIGVLIVVLAGLWMFSVFLKTGQAETDWGLPAWRSFVEPGQRRGAGAWLFDPLDRFIGRPLVRLTRPKPHQVAALARRERSDSRLRPSLRDFALLFMVAIIPLTLFMLLVSALEQLTGWPLRKLFAPPAASAEPGAPRTNPAEMAGVMLMMIVMFGSFAAFAIIFTRLGRITRALGQARRRIFRSLAAILRALLYLADPLMGLFAGVLGLIGLFVLYGMAAPPQWLVGTVFAGVALLATWAARQFPEAAGVIHTIVENVRAAQGTPDVPAK</sequence>
<feature type="transmembrane region" description="Helical" evidence="1">
    <location>
        <begin position="193"/>
        <end position="226"/>
    </location>
</feature>
<feature type="transmembrane region" description="Helical" evidence="1">
    <location>
        <begin position="232"/>
        <end position="249"/>
    </location>
</feature>
<gene>
    <name evidence="2" type="ORF">SE17_21090</name>
</gene>
<protein>
    <submittedName>
        <fullName evidence="2">Uncharacterized protein</fullName>
    </submittedName>
</protein>
<keyword evidence="1" id="KW-0812">Transmembrane</keyword>
<keyword evidence="1" id="KW-1133">Transmembrane helix</keyword>
<proteinExistence type="predicted"/>
<feature type="non-terminal residue" evidence="2">
    <location>
        <position position="1"/>
    </location>
</feature>
<evidence type="ECO:0000256" key="1">
    <source>
        <dbReference type="SAM" id="Phobius"/>
    </source>
</evidence>
<evidence type="ECO:0000313" key="3">
    <source>
        <dbReference type="Proteomes" id="UP000050509"/>
    </source>
</evidence>
<accession>A0A0P9F4N0</accession>
<evidence type="ECO:0000313" key="2">
    <source>
        <dbReference type="EMBL" id="KPV51451.1"/>
    </source>
</evidence>
<keyword evidence="3" id="KW-1185">Reference proteome</keyword>